<evidence type="ECO:0000259" key="12">
    <source>
        <dbReference type="PROSITE" id="PS50059"/>
    </source>
</evidence>
<dbReference type="EMBL" id="RWGY01000051">
    <property type="protein sequence ID" value="TVU04973.1"/>
    <property type="molecule type" value="Genomic_DNA"/>
</dbReference>
<dbReference type="FunFam" id="3.10.50.40:FF:000017">
    <property type="entry name" value="Peptidylprolyl isomerase"/>
    <property type="match status" value="1"/>
</dbReference>
<dbReference type="SMART" id="SM00028">
    <property type="entry name" value="TPR"/>
    <property type="match status" value="2"/>
</dbReference>
<feature type="repeat" description="PPR" evidence="10">
    <location>
        <begin position="286"/>
        <end position="320"/>
    </location>
</feature>
<sequence length="911" mass="100745">MPPSAAAAVLCRLGLGLRRLATLPEYPSSAAGAPQPQHPTSKDAYFAAVHHLSTIVRRDFYLERTLNRLRLPSPFPPDLALRVIRAAAPTAPLHATRFLAWLRAKPSFAASAEHFDALLLPLARARLFPHLWSLASDMRGLGLPLSPTTFSAVISSYGHSRLPDQAVEVFNRLPRFGCPQTTEVYNALLDALCANGNFTGAYKLLRRMARKEVAPDRTTFSTLVDSWCAAGKLREAQAFLDDMASRGFRPPVRGRDLLVDGLVRAGRLEEAKAFALRMTKEGVLPDVATFNSLAEALCNAGDVEFAVALLADASSRGLCPDISTYKVMLPAVAKAGRIEEAFRLFYAAVEDGHRPFPSLYAAIVKALCKAGRFADAFAFFGDMKTKGHPPNRPVYVMLVKMCVRGGRFIEAANYLVEMSEAGFEPRAPTFNVVVDGLRHCGKHDLARKLEQLLMDQSSTCCGVSYDKEPVHYTGTLLDGTKFDSSRDRGTPFKFKLGQGQVIKGWDQGIKTMKKGENAIFTIPPELAYGESGSPPTIPPNATLQFDVELLSWTSVKDICKDGGIFKKILKEGEKWENPKDPDEVLVKYEARLEDGTVVSKSEGVEFTVKEGYFCPALAKAVKTMKKAEKVLLTVKPQYGFGEKGRPAAGEEGAVPPNSTLLIDLELISWKTVTEIGDDKKILKKVLKEGEGYERPNEGAVVNVKITGKLQDGTVFSKKGHDEEPFEFKTDEEEVIDGLDRAILNMKKGEVALVTIPPEYAFGSTESKQDLAVDKESWDLNNEEKIEAAGKKKEEGNALFKLGKYARASKRYEKAAKYVEYDSSFSEDEKKQSKQLKISCNLNNAACKLKRVQAYIQLADLELAEADIKKALEIDPDNRDVKLEYKTLKEKIKEFNKKDAKFYSNMFAKMTK</sequence>
<keyword evidence="7 8" id="KW-0413">Isomerase</keyword>
<evidence type="ECO:0000256" key="11">
    <source>
        <dbReference type="SAM" id="SignalP"/>
    </source>
</evidence>
<evidence type="ECO:0000256" key="2">
    <source>
        <dbReference type="ARBA" id="ARBA00013194"/>
    </source>
</evidence>
<keyword evidence="4 9" id="KW-0802">TPR repeat</keyword>
<feature type="repeat" description="PPR" evidence="10">
    <location>
        <begin position="321"/>
        <end position="355"/>
    </location>
</feature>
<dbReference type="InterPro" id="IPR019734">
    <property type="entry name" value="TPR_rpt"/>
</dbReference>
<dbReference type="SUPFAM" id="SSF54534">
    <property type="entry name" value="FKBP-like"/>
    <property type="match status" value="3"/>
</dbReference>
<evidence type="ECO:0000256" key="3">
    <source>
        <dbReference type="ARBA" id="ARBA00022737"/>
    </source>
</evidence>
<feature type="signal peptide" evidence="11">
    <location>
        <begin position="1"/>
        <end position="16"/>
    </location>
</feature>
<dbReference type="InterPro" id="IPR046357">
    <property type="entry name" value="PPIase_dom_sf"/>
</dbReference>
<dbReference type="Pfam" id="PF13812">
    <property type="entry name" value="PPR_3"/>
    <property type="match status" value="1"/>
</dbReference>
<dbReference type="InterPro" id="IPR050754">
    <property type="entry name" value="FKBP4/5/8-like"/>
</dbReference>
<keyword evidence="14" id="KW-1185">Reference proteome</keyword>
<dbReference type="PROSITE" id="PS50059">
    <property type="entry name" value="FKBP_PPIASE"/>
    <property type="match status" value="3"/>
</dbReference>
<feature type="repeat" description="PPR" evidence="10">
    <location>
        <begin position="181"/>
        <end position="215"/>
    </location>
</feature>
<evidence type="ECO:0000256" key="9">
    <source>
        <dbReference type="PROSITE-ProRule" id="PRU00339"/>
    </source>
</evidence>
<feature type="domain" description="PPIase FKBP-type" evidence="12">
    <location>
        <begin position="581"/>
        <end position="670"/>
    </location>
</feature>
<gene>
    <name evidence="13" type="ORF">EJB05_48119</name>
</gene>
<dbReference type="AlphaFoldDB" id="A0A5J9T0Z5"/>
<evidence type="ECO:0000256" key="8">
    <source>
        <dbReference type="PROSITE-ProRule" id="PRU00277"/>
    </source>
</evidence>
<dbReference type="InterPro" id="IPR002885">
    <property type="entry name" value="PPR_rpt"/>
</dbReference>
<evidence type="ECO:0000256" key="4">
    <source>
        <dbReference type="ARBA" id="ARBA00022803"/>
    </source>
</evidence>
<feature type="domain" description="PPIase FKBP-type" evidence="12">
    <location>
        <begin position="465"/>
        <end position="553"/>
    </location>
</feature>
<proteinExistence type="predicted"/>
<evidence type="ECO:0000256" key="1">
    <source>
        <dbReference type="ARBA" id="ARBA00000971"/>
    </source>
</evidence>
<evidence type="ECO:0000256" key="7">
    <source>
        <dbReference type="ARBA" id="ARBA00023235"/>
    </source>
</evidence>
<evidence type="ECO:0000313" key="13">
    <source>
        <dbReference type="EMBL" id="TVU04973.1"/>
    </source>
</evidence>
<feature type="repeat" description="PPR" evidence="10">
    <location>
        <begin position="216"/>
        <end position="250"/>
    </location>
</feature>
<feature type="repeat" description="PPR" evidence="10">
    <location>
        <begin position="391"/>
        <end position="425"/>
    </location>
</feature>
<feature type="domain" description="PPIase FKBP-type" evidence="12">
    <location>
        <begin position="698"/>
        <end position="763"/>
    </location>
</feature>
<protein>
    <recommendedName>
        <fullName evidence="2 8">peptidylprolyl isomerase</fullName>
        <ecNumber evidence="2 8">5.2.1.8</ecNumber>
    </recommendedName>
</protein>
<dbReference type="Gramene" id="TVU04973">
    <property type="protein sequence ID" value="TVU04973"/>
    <property type="gene ID" value="EJB05_48119"/>
</dbReference>
<name>A0A5J9T0Z5_9POAL</name>
<dbReference type="InterPro" id="IPR001179">
    <property type="entry name" value="PPIase_FKBP_dom"/>
</dbReference>
<dbReference type="PROSITE" id="PS50005">
    <property type="entry name" value="TPR"/>
    <property type="match status" value="1"/>
</dbReference>
<dbReference type="PROSITE" id="PS51375">
    <property type="entry name" value="PPR"/>
    <property type="match status" value="7"/>
</dbReference>
<dbReference type="OrthoDB" id="185373at2759"/>
<feature type="repeat" description="TPR" evidence="9">
    <location>
        <begin position="844"/>
        <end position="877"/>
    </location>
</feature>
<keyword evidence="6 8" id="KW-0697">Rotamase</keyword>
<dbReference type="NCBIfam" id="TIGR00756">
    <property type="entry name" value="PPR"/>
    <property type="match status" value="7"/>
</dbReference>
<feature type="non-terminal residue" evidence="13">
    <location>
        <position position="1"/>
    </location>
</feature>
<comment type="caution">
    <text evidence="13">The sequence shown here is derived from an EMBL/GenBank/DDBJ whole genome shotgun (WGS) entry which is preliminary data.</text>
</comment>
<keyword evidence="11" id="KW-0732">Signal</keyword>
<dbReference type="PANTHER" id="PTHR46512">
    <property type="entry name" value="PEPTIDYLPROLYL ISOMERASE"/>
    <property type="match status" value="1"/>
</dbReference>
<evidence type="ECO:0000313" key="14">
    <source>
        <dbReference type="Proteomes" id="UP000324897"/>
    </source>
</evidence>
<dbReference type="SUPFAM" id="SSF48452">
    <property type="entry name" value="TPR-like"/>
    <property type="match status" value="2"/>
</dbReference>
<feature type="repeat" description="PPR" evidence="10">
    <location>
        <begin position="146"/>
        <end position="180"/>
    </location>
</feature>
<evidence type="ECO:0000256" key="6">
    <source>
        <dbReference type="ARBA" id="ARBA00023110"/>
    </source>
</evidence>
<dbReference type="InterPro" id="IPR011990">
    <property type="entry name" value="TPR-like_helical_dom_sf"/>
</dbReference>
<feature type="chain" id="PRO_5023815428" description="peptidylprolyl isomerase" evidence="11">
    <location>
        <begin position="17"/>
        <end position="911"/>
    </location>
</feature>
<dbReference type="FunFam" id="3.10.50.40:FF:000006">
    <property type="entry name" value="Peptidyl-prolyl cis-trans isomerase"/>
    <property type="match status" value="1"/>
</dbReference>
<organism evidence="13 14">
    <name type="scientific">Eragrostis curvula</name>
    <name type="common">weeping love grass</name>
    <dbReference type="NCBI Taxonomy" id="38414"/>
    <lineage>
        <taxon>Eukaryota</taxon>
        <taxon>Viridiplantae</taxon>
        <taxon>Streptophyta</taxon>
        <taxon>Embryophyta</taxon>
        <taxon>Tracheophyta</taxon>
        <taxon>Spermatophyta</taxon>
        <taxon>Magnoliopsida</taxon>
        <taxon>Liliopsida</taxon>
        <taxon>Poales</taxon>
        <taxon>Poaceae</taxon>
        <taxon>PACMAD clade</taxon>
        <taxon>Chloridoideae</taxon>
        <taxon>Eragrostideae</taxon>
        <taxon>Eragrostidinae</taxon>
        <taxon>Eragrostis</taxon>
    </lineage>
</organism>
<evidence type="ECO:0000256" key="10">
    <source>
        <dbReference type="PROSITE-ProRule" id="PRU00708"/>
    </source>
</evidence>
<keyword evidence="3" id="KW-0677">Repeat</keyword>
<dbReference type="Pfam" id="PF13041">
    <property type="entry name" value="PPR_2"/>
    <property type="match status" value="2"/>
</dbReference>
<feature type="repeat" description="PPR" evidence="10">
    <location>
        <begin position="356"/>
        <end position="390"/>
    </location>
</feature>
<dbReference type="Pfam" id="PF00254">
    <property type="entry name" value="FKBP_C"/>
    <property type="match status" value="3"/>
</dbReference>
<accession>A0A5J9T0Z5</accession>
<reference evidence="13 14" key="1">
    <citation type="journal article" date="2019" name="Sci. Rep.">
        <title>A high-quality genome of Eragrostis curvula grass provides insights into Poaceae evolution and supports new strategies to enhance forage quality.</title>
        <authorList>
            <person name="Carballo J."/>
            <person name="Santos B.A.C.M."/>
            <person name="Zappacosta D."/>
            <person name="Garbus I."/>
            <person name="Selva J.P."/>
            <person name="Gallo C.A."/>
            <person name="Diaz A."/>
            <person name="Albertini E."/>
            <person name="Caccamo M."/>
            <person name="Echenique V."/>
        </authorList>
    </citation>
    <scope>NUCLEOTIDE SEQUENCE [LARGE SCALE GENOMIC DNA]</scope>
    <source>
        <strain evidence="14">cv. Victoria</strain>
        <tissue evidence="13">Leaf</tissue>
    </source>
</reference>
<keyword evidence="5" id="KW-0809">Transit peptide</keyword>
<dbReference type="GO" id="GO:0003755">
    <property type="term" value="F:peptidyl-prolyl cis-trans isomerase activity"/>
    <property type="evidence" value="ECO:0007669"/>
    <property type="project" value="UniProtKB-KW"/>
</dbReference>
<dbReference type="Gene3D" id="1.25.40.10">
    <property type="entry name" value="Tetratricopeptide repeat domain"/>
    <property type="match status" value="5"/>
</dbReference>
<dbReference type="Proteomes" id="UP000324897">
    <property type="component" value="Unassembled WGS sequence"/>
</dbReference>
<comment type="catalytic activity">
    <reaction evidence="1 8">
        <text>[protein]-peptidylproline (omega=180) = [protein]-peptidylproline (omega=0)</text>
        <dbReference type="Rhea" id="RHEA:16237"/>
        <dbReference type="Rhea" id="RHEA-COMP:10747"/>
        <dbReference type="Rhea" id="RHEA-COMP:10748"/>
        <dbReference type="ChEBI" id="CHEBI:83833"/>
        <dbReference type="ChEBI" id="CHEBI:83834"/>
        <dbReference type="EC" id="5.2.1.8"/>
    </reaction>
</comment>
<dbReference type="PANTHER" id="PTHR46512:SF11">
    <property type="entry name" value="PEPTIDYLPROLYL ISOMERASE"/>
    <property type="match status" value="1"/>
</dbReference>
<dbReference type="FunFam" id="3.10.50.40:FF:000022">
    <property type="entry name" value="Peptidylprolyl isomerase"/>
    <property type="match status" value="1"/>
</dbReference>
<dbReference type="EC" id="5.2.1.8" evidence="2 8"/>
<dbReference type="Gene3D" id="3.10.50.40">
    <property type="match status" value="3"/>
</dbReference>
<evidence type="ECO:0000256" key="5">
    <source>
        <dbReference type="ARBA" id="ARBA00022946"/>
    </source>
</evidence>
<dbReference type="Pfam" id="PF01535">
    <property type="entry name" value="PPR"/>
    <property type="match status" value="2"/>
</dbReference>